<keyword evidence="3" id="KW-0804">Transcription</keyword>
<dbReference type="InterPro" id="IPR009057">
    <property type="entry name" value="Homeodomain-like_sf"/>
</dbReference>
<keyword evidence="6" id="KW-1185">Reference proteome</keyword>
<dbReference type="Proteomes" id="UP001057877">
    <property type="component" value="Chromosome"/>
</dbReference>
<reference evidence="5" key="1">
    <citation type="submission" date="2022-01" db="EMBL/GenBank/DDBJ databases">
        <title>Paenibacillus spongiae sp. nov., isolated from marine sponge.</title>
        <authorList>
            <person name="Li Z."/>
            <person name="Zhang M."/>
        </authorList>
    </citation>
    <scope>NUCLEOTIDE SEQUENCE</scope>
    <source>
        <strain evidence="5">PHS-Z3</strain>
    </source>
</reference>
<dbReference type="PANTHER" id="PTHR43280:SF2">
    <property type="entry name" value="HTH-TYPE TRANSCRIPTIONAL REGULATOR EXSA"/>
    <property type="match status" value="1"/>
</dbReference>
<evidence type="ECO:0000256" key="3">
    <source>
        <dbReference type="ARBA" id="ARBA00023163"/>
    </source>
</evidence>
<gene>
    <name evidence="5" type="ORF">L1F29_15660</name>
</gene>
<dbReference type="Gene3D" id="1.10.10.60">
    <property type="entry name" value="Homeodomain-like"/>
    <property type="match status" value="2"/>
</dbReference>
<evidence type="ECO:0000313" key="6">
    <source>
        <dbReference type="Proteomes" id="UP001057877"/>
    </source>
</evidence>
<dbReference type="SUPFAM" id="SSF46689">
    <property type="entry name" value="Homeodomain-like"/>
    <property type="match status" value="2"/>
</dbReference>
<dbReference type="InterPro" id="IPR018060">
    <property type="entry name" value="HTH_AraC"/>
</dbReference>
<name>A0ABY5SKS8_9BACL</name>
<keyword evidence="2" id="KW-0238">DNA-binding</keyword>
<dbReference type="RefSeq" id="WP_258389236.1">
    <property type="nucleotide sequence ID" value="NZ_CP091430.1"/>
</dbReference>
<sequence>MTGSDAAMNLQDKSWKDYPVLPYIRLCYRFRAADFFQGERRLLDYLILFLEEGRYILQVDGAEYEILPGEFALIQPGVLFTTRGFGSCVVPNAHLDFFYNEERERSFVTTPGQTNLDSYADLLQPRLIDFPLVNLPVKLVPRQPGKLKDTLYRMIEAFKHNDIHSMLQVQKLATELLQLLLGDGEHSRSADFEHQQLVAKMNAFLSFNLSSPITVEMMAKHAGYSESHFNTLFNAHFGVTPHQYLLDLRLQKARELLDTQELKLDLIAEYCGFANASHFSKAFKRRYGMSPRYYRESRDFLDF</sequence>
<dbReference type="InterPro" id="IPR020449">
    <property type="entry name" value="Tscrpt_reg_AraC-type_HTH"/>
</dbReference>
<evidence type="ECO:0000256" key="2">
    <source>
        <dbReference type="ARBA" id="ARBA00023125"/>
    </source>
</evidence>
<dbReference type="PROSITE" id="PS01124">
    <property type="entry name" value="HTH_ARAC_FAMILY_2"/>
    <property type="match status" value="1"/>
</dbReference>
<protein>
    <submittedName>
        <fullName evidence="5">Helix-turn-helix transcriptional regulator</fullName>
    </submittedName>
</protein>
<feature type="domain" description="HTH araC/xylS-type" evidence="4">
    <location>
        <begin position="199"/>
        <end position="297"/>
    </location>
</feature>
<evidence type="ECO:0000256" key="1">
    <source>
        <dbReference type="ARBA" id="ARBA00023015"/>
    </source>
</evidence>
<dbReference type="Pfam" id="PF12833">
    <property type="entry name" value="HTH_18"/>
    <property type="match status" value="1"/>
</dbReference>
<organism evidence="5 6">
    <name type="scientific">Paenibacillus spongiae</name>
    <dbReference type="NCBI Taxonomy" id="2909671"/>
    <lineage>
        <taxon>Bacteria</taxon>
        <taxon>Bacillati</taxon>
        <taxon>Bacillota</taxon>
        <taxon>Bacilli</taxon>
        <taxon>Bacillales</taxon>
        <taxon>Paenibacillaceae</taxon>
        <taxon>Paenibacillus</taxon>
    </lineage>
</organism>
<dbReference type="EMBL" id="CP091430">
    <property type="protein sequence ID" value="UVI33183.1"/>
    <property type="molecule type" value="Genomic_DNA"/>
</dbReference>
<keyword evidence="1" id="KW-0805">Transcription regulation</keyword>
<dbReference type="PANTHER" id="PTHR43280">
    <property type="entry name" value="ARAC-FAMILY TRANSCRIPTIONAL REGULATOR"/>
    <property type="match status" value="1"/>
</dbReference>
<evidence type="ECO:0000259" key="4">
    <source>
        <dbReference type="PROSITE" id="PS01124"/>
    </source>
</evidence>
<dbReference type="InterPro" id="IPR037923">
    <property type="entry name" value="HTH-like"/>
</dbReference>
<evidence type="ECO:0000313" key="5">
    <source>
        <dbReference type="EMBL" id="UVI33183.1"/>
    </source>
</evidence>
<accession>A0ABY5SKS8</accession>
<dbReference type="SUPFAM" id="SSF51215">
    <property type="entry name" value="Regulatory protein AraC"/>
    <property type="match status" value="1"/>
</dbReference>
<proteinExistence type="predicted"/>
<dbReference type="PRINTS" id="PR00032">
    <property type="entry name" value="HTHARAC"/>
</dbReference>
<dbReference type="SMART" id="SM00342">
    <property type="entry name" value="HTH_ARAC"/>
    <property type="match status" value="1"/>
</dbReference>